<dbReference type="InterPro" id="IPR036186">
    <property type="entry name" value="Serpin_sf"/>
</dbReference>
<accession>A0A1F7Z1N2</accession>
<sequence>MHMKRRHMSTQAFDAVTIFKCLAQLEAQFLGENREWEPQNDEQERLFTLYQQMKDYLAQIRGLKAKGSKFYTELNDFLVEEGFSPMFQPFNPEDSVGVATVLDKMVEWFVEAELVNITAQNGREYPGFEIPKQGVSIYTTNYGTLAELYTKSEDTLWLLLPTANQPDLLGFNLFETAVKVMSEEGSINHHFSGIQIPKVDLDVTPDLNFLLRARTFDTNDVPWRVTQAFQRFKFRMNEKGARAKVTTGIAVTMEAFFAKPDPLILDRPFLGWFTQKGLELLPMAVFWADYDSWKEPSGSLENL</sequence>
<dbReference type="AlphaFoldDB" id="A0A1F7Z1N2"/>
<gene>
    <name evidence="1" type="ORF">A3D01_04145</name>
</gene>
<name>A0A1F7Z1N2_9BACT</name>
<proteinExistence type="predicted"/>
<protein>
    <submittedName>
        <fullName evidence="1">Uncharacterized protein</fullName>
    </submittedName>
</protein>
<organism evidence="1 2">
    <name type="scientific">Candidatus Woesebacteria bacterium RIFCSPHIGHO2_02_FULL_39_13</name>
    <dbReference type="NCBI Taxonomy" id="1802505"/>
    <lineage>
        <taxon>Bacteria</taxon>
        <taxon>Candidatus Woeseibacteriota</taxon>
    </lineage>
</organism>
<evidence type="ECO:0000313" key="1">
    <source>
        <dbReference type="EMBL" id="OGM33009.1"/>
    </source>
</evidence>
<dbReference type="SUPFAM" id="SSF56574">
    <property type="entry name" value="Serpins"/>
    <property type="match status" value="1"/>
</dbReference>
<evidence type="ECO:0000313" key="2">
    <source>
        <dbReference type="Proteomes" id="UP000177169"/>
    </source>
</evidence>
<reference evidence="1 2" key="1">
    <citation type="journal article" date="2016" name="Nat. Commun.">
        <title>Thousands of microbial genomes shed light on interconnected biogeochemical processes in an aquifer system.</title>
        <authorList>
            <person name="Anantharaman K."/>
            <person name="Brown C.T."/>
            <person name="Hug L.A."/>
            <person name="Sharon I."/>
            <person name="Castelle C.J."/>
            <person name="Probst A.J."/>
            <person name="Thomas B.C."/>
            <person name="Singh A."/>
            <person name="Wilkins M.J."/>
            <person name="Karaoz U."/>
            <person name="Brodie E.L."/>
            <person name="Williams K.H."/>
            <person name="Hubbard S.S."/>
            <person name="Banfield J.F."/>
        </authorList>
    </citation>
    <scope>NUCLEOTIDE SEQUENCE [LARGE SCALE GENOMIC DNA]</scope>
</reference>
<comment type="caution">
    <text evidence="1">The sequence shown here is derived from an EMBL/GenBank/DDBJ whole genome shotgun (WGS) entry which is preliminary data.</text>
</comment>
<dbReference type="EMBL" id="MGGR01000025">
    <property type="protein sequence ID" value="OGM33009.1"/>
    <property type="molecule type" value="Genomic_DNA"/>
</dbReference>
<dbReference type="Proteomes" id="UP000177169">
    <property type="component" value="Unassembled WGS sequence"/>
</dbReference>